<reference evidence="1 2" key="1">
    <citation type="submission" date="2020-08" db="EMBL/GenBank/DDBJ databases">
        <title>A Genomic Blueprint of the Chicken Gut Microbiome.</title>
        <authorList>
            <person name="Gilroy R."/>
            <person name="Ravi A."/>
            <person name="Getino M."/>
            <person name="Pursley I."/>
            <person name="Horton D.L."/>
            <person name="Alikhan N.-F."/>
            <person name="Baker D."/>
            <person name="Gharbi K."/>
            <person name="Hall N."/>
            <person name="Watson M."/>
            <person name="Adriaenssens E.M."/>
            <person name="Foster-Nyarko E."/>
            <person name="Jarju S."/>
            <person name="Secka A."/>
            <person name="Antonio M."/>
            <person name="Oren A."/>
            <person name="Chaudhuri R."/>
            <person name="La Ragione R.M."/>
            <person name="Hildebrand F."/>
            <person name="Pallen M.J."/>
        </authorList>
    </citation>
    <scope>NUCLEOTIDE SEQUENCE [LARGE SCALE GENOMIC DNA]</scope>
    <source>
        <strain evidence="1 2">Sa1BUA8</strain>
    </source>
</reference>
<evidence type="ECO:0000313" key="2">
    <source>
        <dbReference type="Proteomes" id="UP000822993"/>
    </source>
</evidence>
<sequence length="92" mass="10387">MPESDQYAQHRDRARGAIERMKRAADEERGARAERDAEVRAMLETPGATLGSVAHDLGVSKSLIAVIQREGRRPFTTVEEARRFLEEHGQQE</sequence>
<dbReference type="Proteomes" id="UP000822993">
    <property type="component" value="Unassembled WGS sequence"/>
</dbReference>
<gene>
    <name evidence="1" type="ORF">H9623_17930</name>
</gene>
<dbReference type="RefSeq" id="WP_191805939.1">
    <property type="nucleotide sequence ID" value="NZ_JACSPN010000035.1"/>
</dbReference>
<accession>A0A9D5YZV9</accession>
<organism evidence="1 2">
    <name type="scientific">Oerskovia douganii</name>
    <dbReference type="NCBI Taxonomy" id="2762210"/>
    <lineage>
        <taxon>Bacteria</taxon>
        <taxon>Bacillati</taxon>
        <taxon>Actinomycetota</taxon>
        <taxon>Actinomycetes</taxon>
        <taxon>Micrococcales</taxon>
        <taxon>Cellulomonadaceae</taxon>
        <taxon>Oerskovia</taxon>
    </lineage>
</organism>
<keyword evidence="2" id="KW-1185">Reference proteome</keyword>
<dbReference type="AlphaFoldDB" id="A0A9D5YZV9"/>
<proteinExistence type="predicted"/>
<comment type="caution">
    <text evidence="1">The sequence shown here is derived from an EMBL/GenBank/DDBJ whole genome shotgun (WGS) entry which is preliminary data.</text>
</comment>
<protein>
    <submittedName>
        <fullName evidence="1">Uncharacterized protein</fullName>
    </submittedName>
</protein>
<name>A0A9D5YZV9_9CELL</name>
<evidence type="ECO:0000313" key="1">
    <source>
        <dbReference type="EMBL" id="MBE7702173.1"/>
    </source>
</evidence>
<dbReference type="EMBL" id="JACSPN010000035">
    <property type="protein sequence ID" value="MBE7702173.1"/>
    <property type="molecule type" value="Genomic_DNA"/>
</dbReference>